<dbReference type="RefSeq" id="WP_124877957.1">
    <property type="nucleotide sequence ID" value="NZ_RQJO01000011.1"/>
</dbReference>
<dbReference type="InterPro" id="IPR011006">
    <property type="entry name" value="CheY-like_superfamily"/>
</dbReference>
<feature type="modified residue" description="4-aspartylphosphate" evidence="1">
    <location>
        <position position="63"/>
    </location>
</feature>
<dbReference type="PANTHER" id="PTHR44520">
    <property type="entry name" value="RESPONSE REGULATOR RCP1-RELATED"/>
    <property type="match status" value="1"/>
</dbReference>
<evidence type="ECO:0000313" key="3">
    <source>
        <dbReference type="EMBL" id="RRA99925.1"/>
    </source>
</evidence>
<protein>
    <submittedName>
        <fullName evidence="3">Response regulator</fullName>
    </submittedName>
</protein>
<dbReference type="OrthoDB" id="7631574at2"/>
<proteinExistence type="predicted"/>
<evidence type="ECO:0000259" key="2">
    <source>
        <dbReference type="PROSITE" id="PS50110"/>
    </source>
</evidence>
<keyword evidence="1" id="KW-0597">Phosphoprotein</keyword>
<dbReference type="InterPro" id="IPR052893">
    <property type="entry name" value="TCS_response_regulator"/>
</dbReference>
<dbReference type="SMART" id="SM00448">
    <property type="entry name" value="REC"/>
    <property type="match status" value="1"/>
</dbReference>
<dbReference type="Pfam" id="PF00072">
    <property type="entry name" value="Response_reg"/>
    <property type="match status" value="1"/>
</dbReference>
<dbReference type="PROSITE" id="PS50110">
    <property type="entry name" value="RESPONSE_REGULATORY"/>
    <property type="match status" value="1"/>
</dbReference>
<name>A0A3P1BGC3_9BACT</name>
<dbReference type="Gene3D" id="3.40.50.2300">
    <property type="match status" value="1"/>
</dbReference>
<dbReference type="PANTHER" id="PTHR44520:SF1">
    <property type="entry name" value="TWO-COMPONENT SYSTEM REGULATORY PROTEIN"/>
    <property type="match status" value="1"/>
</dbReference>
<comment type="caution">
    <text evidence="3">The sequence shown here is derived from an EMBL/GenBank/DDBJ whole genome shotgun (WGS) entry which is preliminary data.</text>
</comment>
<organism evidence="3 4">
    <name type="scientific">Larkinella rosea</name>
    <dbReference type="NCBI Taxonomy" id="2025312"/>
    <lineage>
        <taxon>Bacteria</taxon>
        <taxon>Pseudomonadati</taxon>
        <taxon>Bacteroidota</taxon>
        <taxon>Cytophagia</taxon>
        <taxon>Cytophagales</taxon>
        <taxon>Spirosomataceae</taxon>
        <taxon>Larkinella</taxon>
    </lineage>
</organism>
<accession>A0A3P1BGC3</accession>
<dbReference type="InterPro" id="IPR001789">
    <property type="entry name" value="Sig_transdc_resp-reg_receiver"/>
</dbReference>
<dbReference type="SUPFAM" id="SSF52172">
    <property type="entry name" value="CheY-like"/>
    <property type="match status" value="1"/>
</dbReference>
<dbReference type="Proteomes" id="UP000271925">
    <property type="component" value="Unassembled WGS sequence"/>
</dbReference>
<reference evidence="3 4" key="1">
    <citation type="submission" date="2018-11" db="EMBL/GenBank/DDBJ databases">
        <authorList>
            <person name="Zhou Z."/>
            <person name="Wang G."/>
        </authorList>
    </citation>
    <scope>NUCLEOTIDE SEQUENCE [LARGE SCALE GENOMIC DNA]</scope>
    <source>
        <strain evidence="3 4">KCTC52004</strain>
    </source>
</reference>
<evidence type="ECO:0000256" key="1">
    <source>
        <dbReference type="PROSITE-ProRule" id="PRU00169"/>
    </source>
</evidence>
<evidence type="ECO:0000313" key="4">
    <source>
        <dbReference type="Proteomes" id="UP000271925"/>
    </source>
</evidence>
<gene>
    <name evidence="3" type="ORF">EHT25_25170</name>
</gene>
<feature type="domain" description="Response regulatory" evidence="2">
    <location>
        <begin position="3"/>
        <end position="130"/>
    </location>
</feature>
<dbReference type="EMBL" id="RQJO01000011">
    <property type="protein sequence ID" value="RRA99925.1"/>
    <property type="molecule type" value="Genomic_DNA"/>
</dbReference>
<dbReference type="GO" id="GO:0000160">
    <property type="term" value="P:phosphorelay signal transduction system"/>
    <property type="evidence" value="ECO:0007669"/>
    <property type="project" value="InterPro"/>
</dbReference>
<sequence>MLDVLYVEDNPDDADVFSRVMRKMEKGISYKVINIGSEALDYLSAMGKYQSETAPLPKFLLLDLDLSEYSGFEIIEKARSLARTKLLPIVVFSTSDNPQDISHSLELGANAYVVKPGSYLSINQLLHRLCDFWLIDNNVVNKP</sequence>
<dbReference type="AlphaFoldDB" id="A0A3P1BGC3"/>
<keyword evidence="4" id="KW-1185">Reference proteome</keyword>